<dbReference type="AlphaFoldDB" id="A0A439CTV9"/>
<evidence type="ECO:0000313" key="3">
    <source>
        <dbReference type="EMBL" id="RWA05587.1"/>
    </source>
</evidence>
<feature type="region of interest" description="Disordered" evidence="1">
    <location>
        <begin position="1"/>
        <end position="23"/>
    </location>
</feature>
<protein>
    <recommendedName>
        <fullName evidence="2">Heterokaryon incompatibility domain-containing protein</fullName>
    </recommendedName>
</protein>
<gene>
    <name evidence="3" type="ORF">EKO27_g9519</name>
</gene>
<dbReference type="STRING" id="363999.A0A439CTV9"/>
<organism evidence="3 4">
    <name type="scientific">Xylaria grammica</name>
    <dbReference type="NCBI Taxonomy" id="363999"/>
    <lineage>
        <taxon>Eukaryota</taxon>
        <taxon>Fungi</taxon>
        <taxon>Dikarya</taxon>
        <taxon>Ascomycota</taxon>
        <taxon>Pezizomycotina</taxon>
        <taxon>Sordariomycetes</taxon>
        <taxon>Xylariomycetidae</taxon>
        <taxon>Xylariales</taxon>
        <taxon>Xylariaceae</taxon>
        <taxon>Xylaria</taxon>
    </lineage>
</organism>
<evidence type="ECO:0000313" key="4">
    <source>
        <dbReference type="Proteomes" id="UP000286045"/>
    </source>
</evidence>
<dbReference type="Proteomes" id="UP000286045">
    <property type="component" value="Unassembled WGS sequence"/>
</dbReference>
<dbReference type="InterPro" id="IPR010730">
    <property type="entry name" value="HET"/>
</dbReference>
<proteinExistence type="predicted"/>
<feature type="domain" description="Heterokaryon incompatibility" evidence="2">
    <location>
        <begin position="83"/>
        <end position="194"/>
    </location>
</feature>
<keyword evidence="4" id="KW-1185">Reference proteome</keyword>
<dbReference type="EMBL" id="RYZI01000423">
    <property type="protein sequence ID" value="RWA05587.1"/>
    <property type="molecule type" value="Genomic_DNA"/>
</dbReference>
<dbReference type="Pfam" id="PF06985">
    <property type="entry name" value="HET"/>
    <property type="match status" value="1"/>
</dbReference>
<name>A0A439CTV9_9PEZI</name>
<accession>A0A439CTV9</accession>
<comment type="caution">
    <text evidence="3">The sequence shown here is derived from an EMBL/GenBank/DDBJ whole genome shotgun (WGS) entry which is preliminary data.</text>
</comment>
<feature type="compositionally biased region" description="Basic residues" evidence="1">
    <location>
        <begin position="1"/>
        <end position="10"/>
    </location>
</feature>
<dbReference type="PANTHER" id="PTHR24148">
    <property type="entry name" value="ANKYRIN REPEAT DOMAIN-CONTAINING PROTEIN 39 HOMOLOG-RELATED"/>
    <property type="match status" value="1"/>
</dbReference>
<evidence type="ECO:0000256" key="1">
    <source>
        <dbReference type="SAM" id="MobiDB-lite"/>
    </source>
</evidence>
<reference evidence="3 4" key="1">
    <citation type="submission" date="2018-12" db="EMBL/GenBank/DDBJ databases">
        <title>Draft genome sequence of Xylaria grammica IHI A82.</title>
        <authorList>
            <person name="Buettner E."/>
            <person name="Kellner H."/>
        </authorList>
    </citation>
    <scope>NUCLEOTIDE SEQUENCE [LARGE SCALE GENOMIC DNA]</scope>
    <source>
        <strain evidence="3 4">IHI A82</strain>
    </source>
</reference>
<evidence type="ECO:0000259" key="2">
    <source>
        <dbReference type="Pfam" id="PF06985"/>
    </source>
</evidence>
<sequence>MASGRKRSAPRRPSGERVTKRPKLRPASAFQYRALIPARHEIRLLEVLPARPDSRVTARLFHVSLDDTPQFDALIYGAELLTRFPVNRNLRRALDGLRFPDRPRVLWIDAICINQADYAEREQQVKLMRRIYSAAQRVCAWVDHGVVPTLRVFDDLQRLGESVEIQDIYDPEYWYPVADIFRNPYWHRLWIQQELILAQHIDVYCRRHRFNGQKLLLFQQKAHDGTFQPSRVDDPRRKLRTYMKGTYDKEGRRAETKSKENLRLNIEARDRIRQLCLTKEHVPKKVWEDLLSLYRSTNAPVYADVFYGGISQAKRAISWAQQRSQDSSGPDLPPEQQRGSLLALFAQSRSLMMTDPRDRVYGVLGLVTDTDPDAVRVDYAMPLPRVFSQVFQLYIRRYQSLSFLCKSNDLAGECLPDHEFPSWMPVRQGTVSATIGASRASGGFKADNARIDPETCILSAEGVMVDAISFVGDREPFGIQPVTYWLEKLEHYCRRVWPASGAGPLYEREDVTELLFPLMTPGRHRRTWRAEKLTPEQRLDTVRSLIRACSRADRRGFSVSDAVYGGYTPVDLLTLDQRMRCRQLHATLLDATFLGTKGGRLATVRIDDATEVGDQVWIILGCNMPIILRPVEGTHGDRYSVVGPVIIQGLMDGEGVRGLSMTDEGQISRECLRRIELQ</sequence>
<dbReference type="PANTHER" id="PTHR24148:SF82">
    <property type="entry name" value="HETEROKARYON INCOMPATIBILITY DOMAIN-CONTAINING PROTEIN"/>
    <property type="match status" value="1"/>
</dbReference>
<dbReference type="InterPro" id="IPR052895">
    <property type="entry name" value="HetReg/Transcr_Mod"/>
</dbReference>